<evidence type="ECO:0000256" key="14">
    <source>
        <dbReference type="RuleBase" id="RU003848"/>
    </source>
</evidence>
<comment type="function">
    <text evidence="10 13">F(1)F(0) ATP synthase produces ATP from ADP in the presence of a proton or sodium gradient. F-type ATPases consist of two structural domains, F(1) containing the extramembraneous catalytic core and F(0) containing the membrane proton channel, linked together by a central stalk and a peripheral stalk. During catalysis, ATP synthesis in the catalytic domain of F(1) is coupled via a rotary mechanism of the central stalk subunits to proton translocation.</text>
</comment>
<evidence type="ECO:0000256" key="13">
    <source>
        <dbReference type="HAMAP-Rule" id="MF_01398"/>
    </source>
</evidence>
<keyword evidence="9 13" id="KW-0066">ATP synthesis</keyword>
<protein>
    <recommendedName>
        <fullName evidence="13">ATP synthase subunit b</fullName>
    </recommendedName>
    <alternativeName>
        <fullName evidence="13">ATP synthase F(0) sector subunit b</fullName>
    </alternativeName>
    <alternativeName>
        <fullName evidence="13">ATPase subunit I</fullName>
    </alternativeName>
    <alternativeName>
        <fullName evidence="13">F-type ATPase subunit b</fullName>
        <shortName evidence="13">F-ATPase subunit b</shortName>
    </alternativeName>
</protein>
<dbReference type="GO" id="GO:0012505">
    <property type="term" value="C:endomembrane system"/>
    <property type="evidence" value="ECO:0007669"/>
    <property type="project" value="UniProtKB-SubCell"/>
</dbReference>
<dbReference type="PANTHER" id="PTHR33445:SF1">
    <property type="entry name" value="ATP SYNTHASE SUBUNIT B"/>
    <property type="match status" value="1"/>
</dbReference>
<gene>
    <name evidence="13" type="primary">atpF</name>
    <name evidence="15" type="ORF">FG486_02310</name>
</gene>
<keyword evidence="16" id="KW-1185">Reference proteome</keyword>
<dbReference type="Proteomes" id="UP000589292">
    <property type="component" value="Unassembled WGS sequence"/>
</dbReference>
<evidence type="ECO:0000256" key="9">
    <source>
        <dbReference type="ARBA" id="ARBA00023310"/>
    </source>
</evidence>
<evidence type="ECO:0000256" key="3">
    <source>
        <dbReference type="ARBA" id="ARBA00022547"/>
    </source>
</evidence>
<dbReference type="RefSeq" id="WP_181266287.1">
    <property type="nucleotide sequence ID" value="NZ_BAAAGB010000002.1"/>
</dbReference>
<feature type="transmembrane region" description="Helical" evidence="13">
    <location>
        <begin position="15"/>
        <end position="34"/>
    </location>
</feature>
<evidence type="ECO:0000313" key="16">
    <source>
        <dbReference type="Proteomes" id="UP000589292"/>
    </source>
</evidence>
<keyword evidence="5 13" id="KW-0375">Hydrogen ion transport</keyword>
<dbReference type="GO" id="GO:0046933">
    <property type="term" value="F:proton-transporting ATP synthase activity, rotational mechanism"/>
    <property type="evidence" value="ECO:0007669"/>
    <property type="project" value="UniProtKB-UniRule"/>
</dbReference>
<evidence type="ECO:0000256" key="2">
    <source>
        <dbReference type="ARBA" id="ARBA00022448"/>
    </source>
</evidence>
<evidence type="ECO:0000256" key="12">
    <source>
        <dbReference type="ARBA" id="ARBA00037847"/>
    </source>
</evidence>
<dbReference type="HAMAP" id="MF_01398">
    <property type="entry name" value="ATP_synth_b_bprime"/>
    <property type="match status" value="1"/>
</dbReference>
<evidence type="ECO:0000256" key="10">
    <source>
        <dbReference type="ARBA" id="ARBA00025198"/>
    </source>
</evidence>
<evidence type="ECO:0000256" key="7">
    <source>
        <dbReference type="ARBA" id="ARBA00023065"/>
    </source>
</evidence>
<reference evidence="15 16" key="1">
    <citation type="journal article" date="1994" name="Int. J. Syst. Bacteriol.">
        <title>Phylogenetic positions of novel aerobic, bacteriochlorophyll a-containing bacteria and description of Roseococcus thiosulfatophilus gen. nov., sp. nov., Erythromicrobium ramosum gen. nov., sp. nov., and Erythrobacter litoralis sp. nov.</title>
        <authorList>
            <person name="Yurkov V."/>
            <person name="Stackebrandt E."/>
            <person name="Holmes A."/>
            <person name="Fuerst J.A."/>
            <person name="Hugenholtz P."/>
            <person name="Golecki J."/>
            <person name="Gad'on N."/>
            <person name="Gorlenko V.M."/>
            <person name="Kompantseva E.I."/>
            <person name="Drews G."/>
        </authorList>
    </citation>
    <scope>NUCLEOTIDE SEQUENCE [LARGE SCALE GENOMIC DNA]</scope>
    <source>
        <strain evidence="15 16">KR-99</strain>
    </source>
</reference>
<keyword evidence="3 13" id="KW-0138">CF(0)</keyword>
<keyword evidence="7 13" id="KW-0406">Ion transport</keyword>
<dbReference type="Pfam" id="PF00430">
    <property type="entry name" value="ATP-synt_B"/>
    <property type="match status" value="1"/>
</dbReference>
<comment type="subunit">
    <text evidence="13">F-type ATPases have 2 components, F(1) - the catalytic core - and F(0) - the membrane proton channel. F(1) has five subunits: alpha(3), beta(3), gamma(1), delta(1), epsilon(1). F(0) has three main subunits: a(1), b(2) and c(10-14). The alpha and beta chains form an alternating ring which encloses part of the gamma chain. F(1) is attached to F(0) by a central stalk formed by the gamma and epsilon chains, while a peripheral stalk is formed by the delta and b chains.</text>
</comment>
<comment type="subcellular location">
    <subcellularLocation>
        <location evidence="13">Cell membrane</location>
        <topology evidence="13">Single-pass membrane protein</topology>
    </subcellularLocation>
    <subcellularLocation>
        <location evidence="12">Endomembrane system</location>
        <topology evidence="12">Single-pass membrane protein</topology>
    </subcellularLocation>
</comment>
<evidence type="ECO:0000256" key="4">
    <source>
        <dbReference type="ARBA" id="ARBA00022692"/>
    </source>
</evidence>
<evidence type="ECO:0000256" key="5">
    <source>
        <dbReference type="ARBA" id="ARBA00022781"/>
    </source>
</evidence>
<evidence type="ECO:0000256" key="8">
    <source>
        <dbReference type="ARBA" id="ARBA00023136"/>
    </source>
</evidence>
<dbReference type="EMBL" id="VDES01000001">
    <property type="protein sequence ID" value="MBA1373159.1"/>
    <property type="molecule type" value="Genomic_DNA"/>
</dbReference>
<dbReference type="PANTHER" id="PTHR33445">
    <property type="entry name" value="ATP SYNTHASE SUBUNIT B', CHLOROPLASTIC"/>
    <property type="match status" value="1"/>
</dbReference>
<evidence type="ECO:0000256" key="11">
    <source>
        <dbReference type="ARBA" id="ARBA00025614"/>
    </source>
</evidence>
<comment type="function">
    <text evidence="11">Component of the F(0) channel, it forms part of the peripheral stalk, linking F(1) to F(0). The b'-subunit is a diverged and duplicated form of b found in plants and photosynthetic bacteria.</text>
</comment>
<dbReference type="CDD" id="cd06503">
    <property type="entry name" value="ATP-synt_Fo_b"/>
    <property type="match status" value="1"/>
</dbReference>
<dbReference type="InterPro" id="IPR002146">
    <property type="entry name" value="ATP_synth_b/b'su_bac/chlpt"/>
</dbReference>
<name>A0A7V8RB20_9SPHN</name>
<dbReference type="GO" id="GO:0045259">
    <property type="term" value="C:proton-transporting ATP synthase complex"/>
    <property type="evidence" value="ECO:0007669"/>
    <property type="project" value="UniProtKB-KW"/>
</dbReference>
<accession>A0A7V8RB20</accession>
<organism evidence="15 16">
    <name type="scientific">Sphingomonas ursincola</name>
    <dbReference type="NCBI Taxonomy" id="56361"/>
    <lineage>
        <taxon>Bacteria</taxon>
        <taxon>Pseudomonadati</taxon>
        <taxon>Pseudomonadota</taxon>
        <taxon>Alphaproteobacteria</taxon>
        <taxon>Sphingomonadales</taxon>
        <taxon>Sphingomonadaceae</taxon>
        <taxon>Sphingomonas</taxon>
    </lineage>
</organism>
<evidence type="ECO:0000256" key="1">
    <source>
        <dbReference type="ARBA" id="ARBA00005513"/>
    </source>
</evidence>
<keyword evidence="6 13" id="KW-1133">Transmembrane helix</keyword>
<keyword evidence="4 13" id="KW-0812">Transmembrane</keyword>
<comment type="similarity">
    <text evidence="1 13 14">Belongs to the ATPase B chain family.</text>
</comment>
<keyword evidence="13" id="KW-1003">Cell membrane</keyword>
<dbReference type="GO" id="GO:0046961">
    <property type="term" value="F:proton-transporting ATPase activity, rotational mechanism"/>
    <property type="evidence" value="ECO:0007669"/>
    <property type="project" value="TreeGrafter"/>
</dbReference>
<dbReference type="AlphaFoldDB" id="A0A7V8RB20"/>
<evidence type="ECO:0000313" key="15">
    <source>
        <dbReference type="EMBL" id="MBA1373159.1"/>
    </source>
</evidence>
<dbReference type="GO" id="GO:0005886">
    <property type="term" value="C:plasma membrane"/>
    <property type="evidence" value="ECO:0007669"/>
    <property type="project" value="UniProtKB-SubCell"/>
</dbReference>
<keyword evidence="8 13" id="KW-0472">Membrane</keyword>
<comment type="caution">
    <text evidence="15">The sequence shown here is derived from an EMBL/GenBank/DDBJ whole genome shotgun (WGS) entry which is preliminary data.</text>
</comment>
<sequence>MPQIDQIMTTYGSQLFWLVITFGLIYFVIGRSMFPKIQGTVDQRKAKIAGDIAAAKAAHARADEIEEEYRLAHARARDAALAVTAEAKAKGAREAEAKVREADAGIALHLADAEEAIAAQQAAALTEIEAVAVEAAQDIVARLTPAKITKPQVNRAVKGALADA</sequence>
<proteinExistence type="inferred from homology"/>
<dbReference type="InterPro" id="IPR050059">
    <property type="entry name" value="ATP_synthase_B_chain"/>
</dbReference>
<evidence type="ECO:0000256" key="6">
    <source>
        <dbReference type="ARBA" id="ARBA00022989"/>
    </source>
</evidence>
<keyword evidence="2 13" id="KW-0813">Transport</keyword>